<dbReference type="Gene3D" id="4.10.60.10">
    <property type="entry name" value="Zinc finger, CCHC-type"/>
    <property type="match status" value="1"/>
</dbReference>
<keyword evidence="1" id="KW-0862">Zinc</keyword>
<evidence type="ECO:0000259" key="3">
    <source>
        <dbReference type="PROSITE" id="PS50158"/>
    </source>
</evidence>
<feature type="domain" description="CCHC-type" evidence="3">
    <location>
        <begin position="31"/>
        <end position="46"/>
    </location>
</feature>
<feature type="compositionally biased region" description="Polar residues" evidence="2">
    <location>
        <begin position="8"/>
        <end position="20"/>
    </location>
</feature>
<dbReference type="SUPFAM" id="SSF57756">
    <property type="entry name" value="Retrovirus zinc finger-like domains"/>
    <property type="match status" value="1"/>
</dbReference>
<dbReference type="GO" id="GO:0003676">
    <property type="term" value="F:nucleic acid binding"/>
    <property type="evidence" value="ECO:0007669"/>
    <property type="project" value="InterPro"/>
</dbReference>
<dbReference type="InterPro" id="IPR036875">
    <property type="entry name" value="Znf_CCHC_sf"/>
</dbReference>
<protein>
    <recommendedName>
        <fullName evidence="3">CCHC-type domain-containing protein</fullName>
    </recommendedName>
</protein>
<dbReference type="SMART" id="SM00343">
    <property type="entry name" value="ZnF_C2HC"/>
    <property type="match status" value="1"/>
</dbReference>
<proteinExistence type="predicted"/>
<dbReference type="InterPro" id="IPR001878">
    <property type="entry name" value="Znf_CCHC"/>
</dbReference>
<dbReference type="EMBL" id="BKCJ011127196">
    <property type="protein sequence ID" value="GFC90594.1"/>
    <property type="molecule type" value="Genomic_DNA"/>
</dbReference>
<evidence type="ECO:0000256" key="2">
    <source>
        <dbReference type="SAM" id="MobiDB-lite"/>
    </source>
</evidence>
<dbReference type="GO" id="GO:0008270">
    <property type="term" value="F:zinc ion binding"/>
    <property type="evidence" value="ECO:0007669"/>
    <property type="project" value="UniProtKB-KW"/>
</dbReference>
<keyword evidence="1" id="KW-0863">Zinc-finger</keyword>
<keyword evidence="1" id="KW-0479">Metal-binding</keyword>
<gene>
    <name evidence="4" type="ORF">Tci_862564</name>
</gene>
<reference evidence="4" key="1">
    <citation type="journal article" date="2019" name="Sci. Rep.">
        <title>Draft genome of Tanacetum cinerariifolium, the natural source of mosquito coil.</title>
        <authorList>
            <person name="Yamashiro T."/>
            <person name="Shiraishi A."/>
            <person name="Satake H."/>
            <person name="Nakayama K."/>
        </authorList>
    </citation>
    <scope>NUCLEOTIDE SEQUENCE</scope>
</reference>
<sequence length="183" mass="20365">MSNDRESSASGTSGTNSYAQKTEKPAKKIICHNCRGEGHVARQCKEPKRAKDTQYFKDMVMLSEARDRGVQLDAEAEAFLHEDGYDSDVDDGPHANVAFMANMSATDEQGTSSSQPQEVHNSGYDLEEYVVSYDAYLAEADLINETPIIPPRANENWELGEDNSRLTTTIIQQNESIQILKDK</sequence>
<feature type="region of interest" description="Disordered" evidence="2">
    <location>
        <begin position="1"/>
        <end position="23"/>
    </location>
</feature>
<feature type="non-terminal residue" evidence="4">
    <location>
        <position position="183"/>
    </location>
</feature>
<accession>A0A699RZP4</accession>
<comment type="caution">
    <text evidence="4">The sequence shown here is derived from an EMBL/GenBank/DDBJ whole genome shotgun (WGS) entry which is preliminary data.</text>
</comment>
<dbReference type="PROSITE" id="PS50158">
    <property type="entry name" value="ZF_CCHC"/>
    <property type="match status" value="1"/>
</dbReference>
<name>A0A699RZP4_TANCI</name>
<dbReference type="Pfam" id="PF00098">
    <property type="entry name" value="zf-CCHC"/>
    <property type="match status" value="1"/>
</dbReference>
<organism evidence="4">
    <name type="scientific">Tanacetum cinerariifolium</name>
    <name type="common">Dalmatian daisy</name>
    <name type="synonym">Chrysanthemum cinerariifolium</name>
    <dbReference type="NCBI Taxonomy" id="118510"/>
    <lineage>
        <taxon>Eukaryota</taxon>
        <taxon>Viridiplantae</taxon>
        <taxon>Streptophyta</taxon>
        <taxon>Embryophyta</taxon>
        <taxon>Tracheophyta</taxon>
        <taxon>Spermatophyta</taxon>
        <taxon>Magnoliopsida</taxon>
        <taxon>eudicotyledons</taxon>
        <taxon>Gunneridae</taxon>
        <taxon>Pentapetalae</taxon>
        <taxon>asterids</taxon>
        <taxon>campanulids</taxon>
        <taxon>Asterales</taxon>
        <taxon>Asteraceae</taxon>
        <taxon>Asteroideae</taxon>
        <taxon>Anthemideae</taxon>
        <taxon>Anthemidinae</taxon>
        <taxon>Tanacetum</taxon>
    </lineage>
</organism>
<evidence type="ECO:0000256" key="1">
    <source>
        <dbReference type="PROSITE-ProRule" id="PRU00047"/>
    </source>
</evidence>
<dbReference type="AlphaFoldDB" id="A0A699RZP4"/>
<evidence type="ECO:0000313" key="4">
    <source>
        <dbReference type="EMBL" id="GFC90594.1"/>
    </source>
</evidence>